<evidence type="ECO:0000313" key="6">
    <source>
        <dbReference type="EMBL" id="MBK0419464.1"/>
    </source>
</evidence>
<dbReference type="InterPro" id="IPR017867">
    <property type="entry name" value="Tyr_phospatase_low_mol_wt"/>
</dbReference>
<dbReference type="Proteomes" id="UP000608530">
    <property type="component" value="Unassembled WGS sequence"/>
</dbReference>
<dbReference type="PANTHER" id="PTHR11717">
    <property type="entry name" value="LOW MOLECULAR WEIGHT PROTEIN TYROSINE PHOSPHATASE"/>
    <property type="match status" value="1"/>
</dbReference>
<dbReference type="PRINTS" id="PR00719">
    <property type="entry name" value="LMWPTPASE"/>
</dbReference>
<dbReference type="InterPro" id="IPR036196">
    <property type="entry name" value="Ptyr_pPase_sf"/>
</dbReference>
<evidence type="ECO:0000256" key="3">
    <source>
        <dbReference type="ARBA" id="ARBA00022912"/>
    </source>
</evidence>
<evidence type="ECO:0000313" key="7">
    <source>
        <dbReference type="Proteomes" id="UP000608530"/>
    </source>
</evidence>
<dbReference type="SMART" id="SM00226">
    <property type="entry name" value="LMWPc"/>
    <property type="match status" value="1"/>
</dbReference>
<comment type="similarity">
    <text evidence="1">Belongs to the low molecular weight phosphotyrosine protein phosphatase family.</text>
</comment>
<feature type="domain" description="Phosphotyrosine protein phosphatase I" evidence="5">
    <location>
        <begin position="12"/>
        <end position="180"/>
    </location>
</feature>
<dbReference type="EMBL" id="JAEHOH010000013">
    <property type="protein sequence ID" value="MBK0419464.1"/>
    <property type="molecule type" value="Genomic_DNA"/>
</dbReference>
<dbReference type="PANTHER" id="PTHR11717:SF31">
    <property type="entry name" value="LOW MOLECULAR WEIGHT PROTEIN-TYROSINE-PHOSPHATASE ETP-RELATED"/>
    <property type="match status" value="1"/>
</dbReference>
<dbReference type="Pfam" id="PF01451">
    <property type="entry name" value="LMWPc"/>
    <property type="match status" value="1"/>
</dbReference>
<dbReference type="Gene3D" id="3.40.50.2300">
    <property type="match status" value="1"/>
</dbReference>
<keyword evidence="3" id="KW-0904">Protein phosphatase</keyword>
<dbReference type="InterPro" id="IPR050438">
    <property type="entry name" value="LMW_PTPase"/>
</dbReference>
<evidence type="ECO:0000256" key="4">
    <source>
        <dbReference type="PIRSR" id="PIRSR617867-1"/>
    </source>
</evidence>
<evidence type="ECO:0000259" key="5">
    <source>
        <dbReference type="SMART" id="SM00226"/>
    </source>
</evidence>
<keyword evidence="7" id="KW-1185">Reference proteome</keyword>
<gene>
    <name evidence="6" type="ORF">JD276_10505</name>
</gene>
<feature type="active site" description="Nucleophile" evidence="4">
    <location>
        <position position="18"/>
    </location>
</feature>
<name>A0A934UUG4_9MICO</name>
<comment type="caution">
    <text evidence="6">The sequence shown here is derived from an EMBL/GenBank/DDBJ whole genome shotgun (WGS) entry which is preliminary data.</text>
</comment>
<dbReference type="RefSeq" id="WP_200115602.1">
    <property type="nucleotide sequence ID" value="NZ_JAEHOH010000013.1"/>
</dbReference>
<protein>
    <recommendedName>
        <fullName evidence="5">Phosphotyrosine protein phosphatase I domain-containing protein</fullName>
    </recommendedName>
</protein>
<sequence length="186" mass="19999">MSRRSRRSVPPVAVLTVCTGNICRSPLAEQMLRMRLRDDPRFEIGSAGLHAVVGAPMDPDAATQLRAHGGDPAGLIGEQLADEHADAADLILTMTRGQRDEVVRRHPRAARRTFTLAEFAALAGSGDIDRAADPRAVIDQAGRSRSTVRLTEDQDVPDPIDATAEVHAVVASQIVGLVDTIVRTLR</sequence>
<keyword evidence="2" id="KW-0378">Hydrolase</keyword>
<dbReference type="SUPFAM" id="SSF52788">
    <property type="entry name" value="Phosphotyrosine protein phosphatases I"/>
    <property type="match status" value="1"/>
</dbReference>
<dbReference type="AlphaFoldDB" id="A0A934UUG4"/>
<evidence type="ECO:0000256" key="1">
    <source>
        <dbReference type="ARBA" id="ARBA00011063"/>
    </source>
</evidence>
<feature type="active site" evidence="4">
    <location>
        <position position="24"/>
    </location>
</feature>
<accession>A0A934UUG4</accession>
<evidence type="ECO:0000256" key="2">
    <source>
        <dbReference type="ARBA" id="ARBA00022801"/>
    </source>
</evidence>
<proteinExistence type="inferred from homology"/>
<dbReference type="InterPro" id="IPR023485">
    <property type="entry name" value="Ptyr_pPase"/>
</dbReference>
<reference evidence="6" key="1">
    <citation type="submission" date="2020-12" db="EMBL/GenBank/DDBJ databases">
        <title>Leucobacter sp. CAS1, isolated from Chromium sludge.</title>
        <authorList>
            <person name="Xu Z."/>
        </authorList>
    </citation>
    <scope>NUCLEOTIDE SEQUENCE</scope>
    <source>
        <strain evidence="6">CSA1</strain>
    </source>
</reference>
<organism evidence="6 7">
    <name type="scientific">Leucobacter chromiisoli</name>
    <dbReference type="NCBI Taxonomy" id="2796471"/>
    <lineage>
        <taxon>Bacteria</taxon>
        <taxon>Bacillati</taxon>
        <taxon>Actinomycetota</taxon>
        <taxon>Actinomycetes</taxon>
        <taxon>Micrococcales</taxon>
        <taxon>Microbacteriaceae</taxon>
        <taxon>Leucobacter</taxon>
    </lineage>
</organism>
<dbReference type="GO" id="GO:0004725">
    <property type="term" value="F:protein tyrosine phosphatase activity"/>
    <property type="evidence" value="ECO:0007669"/>
    <property type="project" value="InterPro"/>
</dbReference>